<organism evidence="1 2">
    <name type="scientific">Sediminicola luteus</name>
    <dbReference type="NCBI Taxonomy" id="319238"/>
    <lineage>
        <taxon>Bacteria</taxon>
        <taxon>Pseudomonadati</taxon>
        <taxon>Bacteroidota</taxon>
        <taxon>Flavobacteriia</taxon>
        <taxon>Flavobacteriales</taxon>
        <taxon>Flavobacteriaceae</taxon>
        <taxon>Sediminicola</taxon>
    </lineage>
</organism>
<reference evidence="1 2" key="1">
    <citation type="submission" date="2017-04" db="EMBL/GenBank/DDBJ databases">
        <title>A new member of the family Flavobacteriaceae isolated from ascidians.</title>
        <authorList>
            <person name="Chen L."/>
        </authorList>
    </citation>
    <scope>NUCLEOTIDE SEQUENCE [LARGE SCALE GENOMIC DNA]</scope>
    <source>
        <strain evidence="1 2">HQA918</strain>
    </source>
</reference>
<evidence type="ECO:0000313" key="2">
    <source>
        <dbReference type="Proteomes" id="UP000219559"/>
    </source>
</evidence>
<name>A0A2A4G8U4_9FLAO</name>
<dbReference type="AlphaFoldDB" id="A0A2A4G8U4"/>
<protein>
    <submittedName>
        <fullName evidence="1">Uncharacterized protein</fullName>
    </submittedName>
</protein>
<evidence type="ECO:0000313" key="1">
    <source>
        <dbReference type="EMBL" id="PCE64390.1"/>
    </source>
</evidence>
<accession>A0A2A4G8U4</accession>
<gene>
    <name evidence="1" type="ORF">B7P33_08850</name>
</gene>
<comment type="caution">
    <text evidence="1">The sequence shown here is derived from an EMBL/GenBank/DDBJ whole genome shotgun (WGS) entry which is preliminary data.</text>
</comment>
<dbReference type="Proteomes" id="UP000219559">
    <property type="component" value="Unassembled WGS sequence"/>
</dbReference>
<proteinExistence type="predicted"/>
<dbReference type="EMBL" id="NBWU01000003">
    <property type="protein sequence ID" value="PCE64390.1"/>
    <property type="molecule type" value="Genomic_DNA"/>
</dbReference>
<sequence length="112" mass="11015">MLSTMAGTALFIWTHSGTLALAGTGLVLALAGAGEVTTDPVGAGVATGAQDIAADVIGGPAGVATGDLDTLDIITTQDIIPIIPVVGAIMVPVDHAVRSIHHMPLEAEGAPI</sequence>
<keyword evidence="2" id="KW-1185">Reference proteome</keyword>